<evidence type="ECO:0000313" key="2">
    <source>
        <dbReference type="Proteomes" id="UP000010473"/>
    </source>
</evidence>
<dbReference type="eggNOG" id="ENOG5032FJX">
    <property type="taxonomic scope" value="Bacteria"/>
</dbReference>
<reference evidence="2" key="1">
    <citation type="journal article" date="2013" name="Proc. Natl. Acad. Sci. U.S.A.">
        <title>Improving the coverage of the cyanobacterial phylum using diversity-driven genome sequencing.</title>
        <authorList>
            <person name="Shih P.M."/>
            <person name="Wu D."/>
            <person name="Latifi A."/>
            <person name="Axen S.D."/>
            <person name="Fewer D.P."/>
            <person name="Talla E."/>
            <person name="Calteau A."/>
            <person name="Cai F."/>
            <person name="Tandeau de Marsac N."/>
            <person name="Rippka R."/>
            <person name="Herdman M."/>
            <person name="Sivonen K."/>
            <person name="Coursin T."/>
            <person name="Laurent T."/>
            <person name="Goodwin L."/>
            <person name="Nolan M."/>
            <person name="Davenport K.W."/>
            <person name="Han C.S."/>
            <person name="Rubin E.M."/>
            <person name="Eisen J.A."/>
            <person name="Woyke T."/>
            <person name="Gugger M."/>
            <person name="Kerfeld C.A."/>
        </authorList>
    </citation>
    <scope>NUCLEOTIDE SEQUENCE [LARGE SCALE GENOMIC DNA]</scope>
    <source>
        <strain evidence="2">ATCC 29371 / PCC 7437</strain>
    </source>
</reference>
<evidence type="ECO:0000313" key="1">
    <source>
        <dbReference type="EMBL" id="AFZ37422.1"/>
    </source>
</evidence>
<dbReference type="PATRIC" id="fig|111780.3.peg.4088"/>
<dbReference type="HOGENOM" id="CLU_192232_1_0_3"/>
<name>K9Y0F7_STAC7</name>
<accession>K9Y0F7</accession>
<dbReference type="RefSeq" id="WP_015195081.1">
    <property type="nucleotide sequence ID" value="NC_019748.1"/>
</dbReference>
<proteinExistence type="predicted"/>
<keyword evidence="2" id="KW-1185">Reference proteome</keyword>
<dbReference type="Proteomes" id="UP000010473">
    <property type="component" value="Chromosome"/>
</dbReference>
<dbReference type="AlphaFoldDB" id="K9Y0F7"/>
<protein>
    <submittedName>
        <fullName evidence="1">Uncharacterized protein</fullName>
    </submittedName>
</protein>
<dbReference type="OrthoDB" id="427201at2"/>
<gene>
    <name evidence="1" type="ordered locus">Sta7437_3940</name>
</gene>
<sequence>MSTLLSSPVKNSSDYSVATINTERLTKFYQADQQVKYLHLQAEIEVLLQELQTIKEQKLIK</sequence>
<organism evidence="1 2">
    <name type="scientific">Stanieria cyanosphaera (strain ATCC 29371 / PCC 7437)</name>
    <dbReference type="NCBI Taxonomy" id="111780"/>
    <lineage>
        <taxon>Bacteria</taxon>
        <taxon>Bacillati</taxon>
        <taxon>Cyanobacteriota</taxon>
        <taxon>Cyanophyceae</taxon>
        <taxon>Pleurocapsales</taxon>
        <taxon>Dermocarpellaceae</taxon>
        <taxon>Stanieria</taxon>
    </lineage>
</organism>
<dbReference type="EMBL" id="CP003653">
    <property type="protein sequence ID" value="AFZ37422.1"/>
    <property type="molecule type" value="Genomic_DNA"/>
</dbReference>
<dbReference type="KEGG" id="scs:Sta7437_3940"/>